<dbReference type="Proteomes" id="UP001498771">
    <property type="component" value="Unassembled WGS sequence"/>
</dbReference>
<feature type="domain" description="Amidohydrolase-related" evidence="2">
    <location>
        <begin position="170"/>
        <end position="323"/>
    </location>
</feature>
<dbReference type="PANTHER" id="PTHR43569:SF2">
    <property type="entry name" value="AMIDOHYDROLASE-RELATED DOMAIN-CONTAINING PROTEIN"/>
    <property type="match status" value="1"/>
</dbReference>
<evidence type="ECO:0000256" key="1">
    <source>
        <dbReference type="ARBA" id="ARBA00038310"/>
    </source>
</evidence>
<sequence>MIIDSHVHLFASHQLDSLAWMTQDHILHSSHGPDEYATAASQCKSAAIDGYIVVEADWRHTPTDYSGPLEEFKYHASLVRSKTRPQIKALVPWAPLPWGASAVASFLDSMRDADPEVYISHVRGVRYLAQDFGSGSMTGFTESMKLLASRGLVAEVGVKIRGAIPGPSAVYQLEEALELIKTSPKTRYIFDHLCKPDLRIPAAELARSDEFSGYSRVIAELARYDTYIKLSGGFSELDPTIASSRHTESEAVEAILPWVEVVFSEFGPRRVMFGSDWPVSTIAGGPDAVARWLRICGMLFDKLGLDEDEREAALSSTALSAYNVAC</sequence>
<dbReference type="EMBL" id="JBBJBU010000002">
    <property type="protein sequence ID" value="KAK7206622.1"/>
    <property type="molecule type" value="Genomic_DNA"/>
</dbReference>
<comment type="caution">
    <text evidence="3">The sequence shown here is derived from an EMBL/GenBank/DDBJ whole genome shotgun (WGS) entry which is preliminary data.</text>
</comment>
<dbReference type="RefSeq" id="XP_064769655.1">
    <property type="nucleotide sequence ID" value="XM_064909395.1"/>
</dbReference>
<gene>
    <name evidence="3" type="ORF">BZA70DRAFT_108693</name>
</gene>
<dbReference type="InterPro" id="IPR032466">
    <property type="entry name" value="Metal_Hydrolase"/>
</dbReference>
<keyword evidence="4" id="KW-1185">Reference proteome</keyword>
<organism evidence="3 4">
    <name type="scientific">Myxozyma melibiosi</name>
    <dbReference type="NCBI Taxonomy" id="54550"/>
    <lineage>
        <taxon>Eukaryota</taxon>
        <taxon>Fungi</taxon>
        <taxon>Dikarya</taxon>
        <taxon>Ascomycota</taxon>
        <taxon>Saccharomycotina</taxon>
        <taxon>Lipomycetes</taxon>
        <taxon>Lipomycetales</taxon>
        <taxon>Lipomycetaceae</taxon>
        <taxon>Myxozyma</taxon>
    </lineage>
</organism>
<dbReference type="GeneID" id="90034907"/>
<name>A0ABR1FA21_9ASCO</name>
<accession>A0ABR1FA21</accession>
<dbReference type="InterPro" id="IPR052350">
    <property type="entry name" value="Metallo-dep_Lactonases"/>
</dbReference>
<evidence type="ECO:0000313" key="4">
    <source>
        <dbReference type="Proteomes" id="UP001498771"/>
    </source>
</evidence>
<comment type="similarity">
    <text evidence="1">Belongs to the metallo-dependent hydrolases superfamily.</text>
</comment>
<evidence type="ECO:0000313" key="3">
    <source>
        <dbReference type="EMBL" id="KAK7206622.1"/>
    </source>
</evidence>
<protein>
    <recommendedName>
        <fullName evidence="2">Amidohydrolase-related domain-containing protein</fullName>
    </recommendedName>
</protein>
<dbReference type="PANTHER" id="PTHR43569">
    <property type="entry name" value="AMIDOHYDROLASE"/>
    <property type="match status" value="1"/>
</dbReference>
<dbReference type="Pfam" id="PF04909">
    <property type="entry name" value="Amidohydro_2"/>
    <property type="match status" value="1"/>
</dbReference>
<dbReference type="InterPro" id="IPR006680">
    <property type="entry name" value="Amidohydro-rel"/>
</dbReference>
<proteinExistence type="inferred from homology"/>
<reference evidence="3 4" key="1">
    <citation type="submission" date="2024-03" db="EMBL/GenBank/DDBJ databases">
        <title>Genome-scale model development and genomic sequencing of the oleaginous clade Lipomyces.</title>
        <authorList>
            <consortium name="Lawrence Berkeley National Laboratory"/>
            <person name="Czajka J.J."/>
            <person name="Han Y."/>
            <person name="Kim J."/>
            <person name="Mondo S.J."/>
            <person name="Hofstad B.A."/>
            <person name="Robles A."/>
            <person name="Haridas S."/>
            <person name="Riley R."/>
            <person name="LaButti K."/>
            <person name="Pangilinan J."/>
            <person name="Andreopoulos W."/>
            <person name="Lipzen A."/>
            <person name="Yan J."/>
            <person name="Wang M."/>
            <person name="Ng V."/>
            <person name="Grigoriev I.V."/>
            <person name="Spatafora J.W."/>
            <person name="Magnuson J.K."/>
            <person name="Baker S.E."/>
            <person name="Pomraning K.R."/>
        </authorList>
    </citation>
    <scope>NUCLEOTIDE SEQUENCE [LARGE SCALE GENOMIC DNA]</scope>
    <source>
        <strain evidence="3 4">Phaff 52-87</strain>
    </source>
</reference>
<dbReference type="SUPFAM" id="SSF51556">
    <property type="entry name" value="Metallo-dependent hydrolases"/>
    <property type="match status" value="1"/>
</dbReference>
<dbReference type="Gene3D" id="3.20.20.140">
    <property type="entry name" value="Metal-dependent hydrolases"/>
    <property type="match status" value="1"/>
</dbReference>
<evidence type="ECO:0000259" key="2">
    <source>
        <dbReference type="Pfam" id="PF04909"/>
    </source>
</evidence>